<protein>
    <recommendedName>
        <fullName evidence="3">TIGR02450 family Trp-rich protein</fullName>
    </recommendedName>
</protein>
<dbReference type="AlphaFoldDB" id="A0A099KEL6"/>
<dbReference type="EMBL" id="JQED01000046">
    <property type="protein sequence ID" value="KGJ88462.1"/>
    <property type="molecule type" value="Genomic_DNA"/>
</dbReference>
<evidence type="ECO:0008006" key="3">
    <source>
        <dbReference type="Google" id="ProtNLM"/>
    </source>
</evidence>
<dbReference type="PATRIC" id="fig|28229.4.peg.3334"/>
<dbReference type="InterPro" id="IPR012663">
    <property type="entry name" value="CHP02450_Tryp"/>
</dbReference>
<evidence type="ECO:0000313" key="2">
    <source>
        <dbReference type="Proteomes" id="UP000029843"/>
    </source>
</evidence>
<evidence type="ECO:0000313" key="1">
    <source>
        <dbReference type="EMBL" id="KGJ88462.1"/>
    </source>
</evidence>
<dbReference type="Pfam" id="PF09493">
    <property type="entry name" value="DUF2389"/>
    <property type="match status" value="1"/>
</dbReference>
<name>A0A099KEL6_COLPS</name>
<accession>A0A099KEL6</accession>
<proteinExistence type="predicted"/>
<dbReference type="Proteomes" id="UP000029843">
    <property type="component" value="Unassembled WGS sequence"/>
</dbReference>
<organism evidence="1 2">
    <name type="scientific">Colwellia psychrerythraea</name>
    <name type="common">Vibrio psychroerythus</name>
    <dbReference type="NCBI Taxonomy" id="28229"/>
    <lineage>
        <taxon>Bacteria</taxon>
        <taxon>Pseudomonadati</taxon>
        <taxon>Pseudomonadota</taxon>
        <taxon>Gammaproteobacteria</taxon>
        <taxon>Alteromonadales</taxon>
        <taxon>Colwelliaceae</taxon>
        <taxon>Colwellia</taxon>
    </lineage>
</organism>
<comment type="caution">
    <text evidence="1">The sequence shown here is derived from an EMBL/GenBank/DDBJ whole genome shotgun (WGS) entry which is preliminary data.</text>
</comment>
<gene>
    <name evidence="1" type="ORF">ND2E_3997</name>
</gene>
<reference evidence="1 2" key="1">
    <citation type="submission" date="2014-08" db="EMBL/GenBank/DDBJ databases">
        <title>Genomic and Phenotypic Diversity of Colwellia psychrerythraea strains from Disparate Marine Basins.</title>
        <authorList>
            <person name="Techtmann S.M."/>
            <person name="Stelling S.C."/>
            <person name="Utturkar S.M."/>
            <person name="Alshibli N."/>
            <person name="Harris A."/>
            <person name="Brown S.D."/>
            <person name="Hazen T.C."/>
        </authorList>
    </citation>
    <scope>NUCLEOTIDE SEQUENCE [LARGE SCALE GENOMIC DNA]</scope>
    <source>
        <strain evidence="1 2">ND2E</strain>
    </source>
</reference>
<sequence length="73" mass="8815">MIMNKVNPKSLIRSKWTKVDITNKEKHFIITLVKFDENQKIVECIIEAVMTKSEYSIDWRELKESQNWLMGWQ</sequence>
<dbReference type="NCBIfam" id="TIGR02450">
    <property type="entry name" value="TIGR02450 family Trp-rich protein"/>
    <property type="match status" value="1"/>
</dbReference>